<dbReference type="SUPFAM" id="SSF52172">
    <property type="entry name" value="CheY-like"/>
    <property type="match status" value="1"/>
</dbReference>
<evidence type="ECO:0000256" key="1">
    <source>
        <dbReference type="ARBA" id="ARBA00022553"/>
    </source>
</evidence>
<name>A0A097IEJ4_9CORY</name>
<dbReference type="Gene3D" id="3.40.50.2300">
    <property type="match status" value="1"/>
</dbReference>
<dbReference type="KEGG" id="cdo:CDOO_04290"/>
<keyword evidence="2" id="KW-0805">Transcription regulation</keyword>
<accession>A0A097IEJ4</accession>
<dbReference type="PROSITE" id="PS50043">
    <property type="entry name" value="HTH_LUXR_2"/>
    <property type="match status" value="1"/>
</dbReference>
<dbReference type="HOGENOM" id="CLU_000445_90_8_11"/>
<dbReference type="PROSITE" id="PS50110">
    <property type="entry name" value="RESPONSE_REGULATORY"/>
    <property type="match status" value="1"/>
</dbReference>
<dbReference type="InterPro" id="IPR001789">
    <property type="entry name" value="Sig_transdc_resp-reg_receiver"/>
</dbReference>
<gene>
    <name evidence="8" type="ORF">CDOO_04290</name>
</gene>
<sequence>MNPVRAILIDDHELLLRGLSLIFQTLDEVDIVATSTDGSTALALANEHRADVVITDAAMPGTDGLAVVNACTPHVPVLVLTTFDDHALVSSLVSAGASGYILKDVAPEELARAVVAAAHGGLALDPRVARHAYQPSTSTLAVLTRTERAVAEHVAVGRTNSEIAAALYLAEGTVKNHVSALLRKLSCRNRTALALRLSKALGK</sequence>
<dbReference type="InterPro" id="IPR011006">
    <property type="entry name" value="CheY-like_superfamily"/>
</dbReference>
<dbReference type="InterPro" id="IPR058245">
    <property type="entry name" value="NreC/VraR/RcsB-like_REC"/>
</dbReference>
<dbReference type="EMBL" id="CP006764">
    <property type="protein sequence ID" value="AIT60553.1"/>
    <property type="molecule type" value="Genomic_DNA"/>
</dbReference>
<dbReference type="AlphaFoldDB" id="A0A097IEJ4"/>
<dbReference type="SUPFAM" id="SSF46894">
    <property type="entry name" value="C-terminal effector domain of the bipartite response regulators"/>
    <property type="match status" value="1"/>
</dbReference>
<dbReference type="RefSeq" id="WP_018021935.1">
    <property type="nucleotide sequence ID" value="NZ_AQUX01000004.1"/>
</dbReference>
<evidence type="ECO:0000256" key="3">
    <source>
        <dbReference type="ARBA" id="ARBA00023125"/>
    </source>
</evidence>
<evidence type="ECO:0000313" key="9">
    <source>
        <dbReference type="Proteomes" id="UP000029914"/>
    </source>
</evidence>
<evidence type="ECO:0000256" key="4">
    <source>
        <dbReference type="ARBA" id="ARBA00023163"/>
    </source>
</evidence>
<keyword evidence="3" id="KW-0238">DNA-binding</keyword>
<evidence type="ECO:0000259" key="7">
    <source>
        <dbReference type="PROSITE" id="PS50110"/>
    </source>
</evidence>
<dbReference type="PANTHER" id="PTHR43214">
    <property type="entry name" value="TWO-COMPONENT RESPONSE REGULATOR"/>
    <property type="match status" value="1"/>
</dbReference>
<organism evidence="8 9">
    <name type="scientific">Corynebacterium doosanense CAU 212 = DSM 45436</name>
    <dbReference type="NCBI Taxonomy" id="558173"/>
    <lineage>
        <taxon>Bacteria</taxon>
        <taxon>Bacillati</taxon>
        <taxon>Actinomycetota</taxon>
        <taxon>Actinomycetes</taxon>
        <taxon>Mycobacteriales</taxon>
        <taxon>Corynebacteriaceae</taxon>
        <taxon>Corynebacterium</taxon>
    </lineage>
</organism>
<evidence type="ECO:0000313" key="8">
    <source>
        <dbReference type="EMBL" id="AIT60553.1"/>
    </source>
</evidence>
<proteinExistence type="predicted"/>
<protein>
    <submittedName>
        <fullName evidence="8">Transcriptional regulator</fullName>
    </submittedName>
</protein>
<dbReference type="PROSITE" id="PS00622">
    <property type="entry name" value="HTH_LUXR_1"/>
    <property type="match status" value="1"/>
</dbReference>
<keyword evidence="9" id="KW-1185">Reference proteome</keyword>
<dbReference type="InterPro" id="IPR039420">
    <property type="entry name" value="WalR-like"/>
</dbReference>
<dbReference type="GO" id="GO:0006355">
    <property type="term" value="P:regulation of DNA-templated transcription"/>
    <property type="evidence" value="ECO:0007669"/>
    <property type="project" value="InterPro"/>
</dbReference>
<feature type="modified residue" description="4-aspartylphosphate" evidence="5">
    <location>
        <position position="56"/>
    </location>
</feature>
<dbReference type="Pfam" id="PF00196">
    <property type="entry name" value="GerE"/>
    <property type="match status" value="1"/>
</dbReference>
<dbReference type="STRING" id="558173.CDOO_04290"/>
<dbReference type="GO" id="GO:0003677">
    <property type="term" value="F:DNA binding"/>
    <property type="evidence" value="ECO:0007669"/>
    <property type="project" value="UniProtKB-KW"/>
</dbReference>
<dbReference type="GO" id="GO:0000160">
    <property type="term" value="P:phosphorelay signal transduction system"/>
    <property type="evidence" value="ECO:0007669"/>
    <property type="project" value="InterPro"/>
</dbReference>
<dbReference type="Pfam" id="PF00072">
    <property type="entry name" value="Response_reg"/>
    <property type="match status" value="1"/>
</dbReference>
<dbReference type="eggNOG" id="COG2197">
    <property type="taxonomic scope" value="Bacteria"/>
</dbReference>
<dbReference type="CDD" id="cd17535">
    <property type="entry name" value="REC_NarL-like"/>
    <property type="match status" value="1"/>
</dbReference>
<dbReference type="OrthoDB" id="9808843at2"/>
<dbReference type="SMART" id="SM00448">
    <property type="entry name" value="REC"/>
    <property type="match status" value="1"/>
</dbReference>
<evidence type="ECO:0000256" key="5">
    <source>
        <dbReference type="PROSITE-ProRule" id="PRU00169"/>
    </source>
</evidence>
<keyword evidence="4" id="KW-0804">Transcription</keyword>
<reference evidence="8 9" key="1">
    <citation type="submission" date="2013-09" db="EMBL/GenBank/DDBJ databases">
        <title>Complete genome sequence of Corynebacterium doosanense CAU 212(T) (=DSM 45436(T)), isolated from activated sludge.</title>
        <authorList>
            <person name="Schaffert L."/>
            <person name="Albersmeier A."/>
            <person name="Kalinowski J."/>
            <person name="Ruckert C."/>
        </authorList>
    </citation>
    <scope>NUCLEOTIDE SEQUENCE [LARGE SCALE GENOMIC DNA]</scope>
    <source>
        <strain evidence="8 9">CAU 212</strain>
    </source>
</reference>
<evidence type="ECO:0000256" key="2">
    <source>
        <dbReference type="ARBA" id="ARBA00023015"/>
    </source>
</evidence>
<dbReference type="CDD" id="cd06170">
    <property type="entry name" value="LuxR_C_like"/>
    <property type="match status" value="1"/>
</dbReference>
<feature type="domain" description="Response regulatory" evidence="7">
    <location>
        <begin position="5"/>
        <end position="118"/>
    </location>
</feature>
<dbReference type="PANTHER" id="PTHR43214:SF24">
    <property type="entry name" value="TRANSCRIPTIONAL REGULATORY PROTEIN NARL-RELATED"/>
    <property type="match status" value="1"/>
</dbReference>
<keyword evidence="1 5" id="KW-0597">Phosphoprotein</keyword>
<evidence type="ECO:0000259" key="6">
    <source>
        <dbReference type="PROSITE" id="PS50043"/>
    </source>
</evidence>
<dbReference type="SMART" id="SM00421">
    <property type="entry name" value="HTH_LUXR"/>
    <property type="match status" value="1"/>
</dbReference>
<dbReference type="InterPro" id="IPR016032">
    <property type="entry name" value="Sig_transdc_resp-reg_C-effctor"/>
</dbReference>
<feature type="domain" description="HTH luxR-type" evidence="6">
    <location>
        <begin position="136"/>
        <end position="201"/>
    </location>
</feature>
<dbReference type="PRINTS" id="PR00038">
    <property type="entry name" value="HTHLUXR"/>
</dbReference>
<dbReference type="Proteomes" id="UP000029914">
    <property type="component" value="Chromosome"/>
</dbReference>
<dbReference type="InterPro" id="IPR000792">
    <property type="entry name" value="Tscrpt_reg_LuxR_C"/>
</dbReference>